<organism evidence="1 2">
    <name type="scientific">Macroventuria anomochaeta</name>
    <dbReference type="NCBI Taxonomy" id="301207"/>
    <lineage>
        <taxon>Eukaryota</taxon>
        <taxon>Fungi</taxon>
        <taxon>Dikarya</taxon>
        <taxon>Ascomycota</taxon>
        <taxon>Pezizomycotina</taxon>
        <taxon>Dothideomycetes</taxon>
        <taxon>Pleosporomycetidae</taxon>
        <taxon>Pleosporales</taxon>
        <taxon>Pleosporineae</taxon>
        <taxon>Didymellaceae</taxon>
        <taxon>Macroventuria</taxon>
    </lineage>
</organism>
<accession>A0ACB6SH09</accession>
<reference evidence="1" key="1">
    <citation type="journal article" date="2020" name="Stud. Mycol.">
        <title>101 Dothideomycetes genomes: a test case for predicting lifestyles and emergence of pathogens.</title>
        <authorList>
            <person name="Haridas S."/>
            <person name="Albert R."/>
            <person name="Binder M."/>
            <person name="Bloem J."/>
            <person name="Labutti K."/>
            <person name="Salamov A."/>
            <person name="Andreopoulos B."/>
            <person name="Baker S."/>
            <person name="Barry K."/>
            <person name="Bills G."/>
            <person name="Bluhm B."/>
            <person name="Cannon C."/>
            <person name="Castanera R."/>
            <person name="Culley D."/>
            <person name="Daum C."/>
            <person name="Ezra D."/>
            <person name="Gonzalez J."/>
            <person name="Henrissat B."/>
            <person name="Kuo A."/>
            <person name="Liang C."/>
            <person name="Lipzen A."/>
            <person name="Lutzoni F."/>
            <person name="Magnuson J."/>
            <person name="Mondo S."/>
            <person name="Nolan M."/>
            <person name="Ohm R."/>
            <person name="Pangilinan J."/>
            <person name="Park H.-J."/>
            <person name="Ramirez L."/>
            <person name="Alfaro M."/>
            <person name="Sun H."/>
            <person name="Tritt A."/>
            <person name="Yoshinaga Y."/>
            <person name="Zwiers L.-H."/>
            <person name="Turgeon B."/>
            <person name="Goodwin S."/>
            <person name="Spatafora J."/>
            <person name="Crous P."/>
            <person name="Grigoriev I."/>
        </authorList>
    </citation>
    <scope>NUCLEOTIDE SEQUENCE</scope>
    <source>
        <strain evidence="1">CBS 525.71</strain>
    </source>
</reference>
<gene>
    <name evidence="1" type="ORF">BU25DRAFT_331457</name>
</gene>
<protein>
    <submittedName>
        <fullName evidence="1">Uncharacterized protein</fullName>
    </submittedName>
</protein>
<evidence type="ECO:0000313" key="1">
    <source>
        <dbReference type="EMBL" id="KAF2632377.1"/>
    </source>
</evidence>
<evidence type="ECO:0000313" key="2">
    <source>
        <dbReference type="Proteomes" id="UP000799754"/>
    </source>
</evidence>
<keyword evidence="2" id="KW-1185">Reference proteome</keyword>
<proteinExistence type="predicted"/>
<comment type="caution">
    <text evidence="1">The sequence shown here is derived from an EMBL/GenBank/DDBJ whole genome shotgun (WGS) entry which is preliminary data.</text>
</comment>
<name>A0ACB6SH09_9PLEO</name>
<dbReference type="Proteomes" id="UP000799754">
    <property type="component" value="Unassembled WGS sequence"/>
</dbReference>
<sequence>MRSSSHQQSPRPAPQVPSTASDELSEQSLLDELFPEASSQVQPDPTDKRPSPPKLDLPAPDTNPHIRLTRSHTRSDREKAIDALRARGEQTTVLQLSNCSTALTEADFRRLVPRGLHIETWSRDGDFYKIIPGRDPLSLERLPFYYLLFHTPASALAYQKNASRLSKLCALHAPSSIHSAIPPPAGFLENGEDIHAVTSSFVLHPNGHALDLRTVMQPYNRALRSLIDAGGYAPVVPSVDGRGRKIHRVLMHMDGYEPSQWDLWQIISRHAHARGIIWPFRNDHASALRRLRDAINLKTVSRAKFQAVSTSNPRAASPLHVREKHAEEGVEYEDPAIASFLGTGSSSSGSSSSGSSSSGSSSSGSSSSGSSSSGSGDADSAKEMNQLVMNRVYNRWIVEFEDEDAARRFAGLWHRVVLPDAKDKTGAWREAEEVRWVEAEYLW</sequence>
<dbReference type="EMBL" id="MU006703">
    <property type="protein sequence ID" value="KAF2632377.1"/>
    <property type="molecule type" value="Genomic_DNA"/>
</dbReference>